<proteinExistence type="predicted"/>
<evidence type="ECO:0000313" key="2">
    <source>
        <dbReference type="Proteomes" id="UP000029558"/>
    </source>
</evidence>
<protein>
    <submittedName>
        <fullName evidence="1">Uncharacterized protein</fullName>
    </submittedName>
</protein>
<sequence length="77" mass="8910">MAINKLSELSEEELIRRLEELPLSRQQEIMKACNIKNDKDFAVKSKNIQKSIEPFTPFHDNVHTEDNHPQNPTPVSP</sequence>
<name>A0A1L6TEH9_PISSA</name>
<evidence type="ECO:0000313" key="1">
    <source>
        <dbReference type="EMBL" id="ALB23866.1"/>
    </source>
</evidence>
<accession>A0A1L6TEH9</accession>
<dbReference type="EMBL" id="CP012508">
    <property type="protein sequence ID" value="ALB23866.1"/>
    <property type="molecule type" value="Genomic_DNA"/>
</dbReference>
<dbReference type="Proteomes" id="UP000029558">
    <property type="component" value="Chromosome"/>
</dbReference>
<dbReference type="RefSeq" id="WP_017376894.1">
    <property type="nucleotide sequence ID" value="NZ_CP012508.1"/>
</dbReference>
<dbReference type="OrthoDB" id="9923910at2"/>
<dbReference type="AlphaFoldDB" id="A0A1L6TEH9"/>
<organism evidence="1 2">
    <name type="scientific">Piscirickettsia salmonis</name>
    <dbReference type="NCBI Taxonomy" id="1238"/>
    <lineage>
        <taxon>Bacteria</taxon>
        <taxon>Pseudomonadati</taxon>
        <taxon>Pseudomonadota</taxon>
        <taxon>Gammaproteobacteria</taxon>
        <taxon>Thiotrichales</taxon>
        <taxon>Piscirickettsiaceae</taxon>
        <taxon>Piscirickettsia</taxon>
    </lineage>
</organism>
<gene>
    <name evidence="1" type="ORF">KU39_2690</name>
</gene>
<reference evidence="1 2" key="1">
    <citation type="journal article" date="2014" name="Genome Announc.">
        <title>Comparative Genome Analysis of Two Isolates of the Fish Pathogen Piscirickettsia salmonis from Different Hosts Reveals Major Differences in Virulence-Associated Secretion Systems.</title>
        <authorList>
            <person name="Bohle H."/>
            <person name="Henriquez P."/>
            <person name="Grothusen H."/>
            <person name="Navas E."/>
            <person name="Sandoval A."/>
            <person name="Bustamante F."/>
            <person name="Bustos P."/>
            <person name="Mancilla M."/>
        </authorList>
    </citation>
    <scope>NUCLEOTIDE SEQUENCE [LARGE SCALE GENOMIC DNA]</scope>
    <source>
        <strain evidence="2">B1-32597</strain>
    </source>
</reference>